<dbReference type="InterPro" id="IPR051395">
    <property type="entry name" value="Cytochrome_c_Peroxidase/MauG"/>
</dbReference>
<accession>A0ABU0LFK6</accession>
<dbReference type="InterPro" id="IPR009056">
    <property type="entry name" value="Cyt_c-like_dom"/>
</dbReference>
<protein>
    <submittedName>
        <fullName evidence="6">Mono/diheme cytochrome c family protein</fullName>
    </submittedName>
</protein>
<dbReference type="PROSITE" id="PS51007">
    <property type="entry name" value="CYTC"/>
    <property type="match status" value="1"/>
</dbReference>
<dbReference type="Proteomes" id="UP001241747">
    <property type="component" value="Unassembled WGS sequence"/>
</dbReference>
<evidence type="ECO:0000256" key="4">
    <source>
        <dbReference type="PROSITE-ProRule" id="PRU00433"/>
    </source>
</evidence>
<evidence type="ECO:0000259" key="5">
    <source>
        <dbReference type="PROSITE" id="PS51007"/>
    </source>
</evidence>
<dbReference type="Pfam" id="PF13442">
    <property type="entry name" value="Cytochrome_CBB3"/>
    <property type="match status" value="1"/>
</dbReference>
<name>A0ABU0LFK6_XANAG</name>
<feature type="domain" description="Cytochrome c" evidence="5">
    <location>
        <begin position="330"/>
        <end position="421"/>
    </location>
</feature>
<sequence length="574" mass="61038">MVGRTTWIALGGFTAVVALAALTGAVVRKEPDGAGKHTERVVHLDQGWSQTRREEFYYTPQGSQLLPYAFLKALEQPAGTGLFLDPAYVAETGYLPSEGPSELNPDGLPIGFARDPHPGGAFGPAVGLTCAACHTNDIRAGATRIRIDGGASLGDFQMLMARLSQALDATLANPAKFQRFAARLKADPKAVRPALEATATELRRVNAAGWTPTAYGRGRIDAFGHILNAVAAEALGQPANFRVPDAPVSYPFLWTTPDQRYAQWNGVAGNPIGRNLGEVLGVFGHPSIGNGTPASFTSSALVESLKALEDWAGALKPPPWPRELGRVSPSRAKRGAKLYAQYCAGCHGGPDYPLTPAADTIGGRQWLAVEMVDLATVKTDPKMLQNFATRTAQTGVLAPVFGGATVVPAGSVLLAVVGNIVENDLRNLAISGDARLAYYGWRFAPGSAKPQSGWTTSLAYKAGPLAGVWATGPFLHNGSVPTVYDLLSPPQERPRRFYVGDERYDAKKLGYVSDVDKVPEKDRAGLFLFDTTLPGNSNSGHAFPDPSVAQLSPSDRYAIIEYLKVLEGPHADGK</sequence>
<dbReference type="PANTHER" id="PTHR30600:SF9">
    <property type="entry name" value="BLR7738 PROTEIN"/>
    <property type="match status" value="1"/>
</dbReference>
<dbReference type="PANTHER" id="PTHR30600">
    <property type="entry name" value="CYTOCHROME C PEROXIDASE-RELATED"/>
    <property type="match status" value="1"/>
</dbReference>
<dbReference type="NCBIfam" id="NF040606">
    <property type="entry name" value="CytoC_perox"/>
    <property type="match status" value="1"/>
</dbReference>
<gene>
    <name evidence="6" type="ORF">QOZ94_002721</name>
</gene>
<reference evidence="6 7" key="1">
    <citation type="submission" date="2023-07" db="EMBL/GenBank/DDBJ databases">
        <title>Genomic Encyclopedia of Type Strains, Phase IV (KMG-IV): sequencing the most valuable type-strain genomes for metagenomic binning, comparative biology and taxonomic classification.</title>
        <authorList>
            <person name="Goeker M."/>
        </authorList>
    </citation>
    <scope>NUCLEOTIDE SEQUENCE [LARGE SCALE GENOMIC DNA]</scope>
    <source>
        <strain evidence="6 7">DSM 3770</strain>
    </source>
</reference>
<keyword evidence="7" id="KW-1185">Reference proteome</keyword>
<evidence type="ECO:0000256" key="3">
    <source>
        <dbReference type="ARBA" id="ARBA00023004"/>
    </source>
</evidence>
<evidence type="ECO:0000256" key="1">
    <source>
        <dbReference type="ARBA" id="ARBA00022617"/>
    </source>
</evidence>
<evidence type="ECO:0000256" key="2">
    <source>
        <dbReference type="ARBA" id="ARBA00022723"/>
    </source>
</evidence>
<dbReference type="InterPro" id="IPR036909">
    <property type="entry name" value="Cyt_c-like_dom_sf"/>
</dbReference>
<dbReference type="InterPro" id="IPR047758">
    <property type="entry name" value="CytoC_perox"/>
</dbReference>
<evidence type="ECO:0000313" key="7">
    <source>
        <dbReference type="Proteomes" id="UP001241747"/>
    </source>
</evidence>
<comment type="caution">
    <text evidence="6">The sequence shown here is derived from an EMBL/GenBank/DDBJ whole genome shotgun (WGS) entry which is preliminary data.</text>
</comment>
<proteinExistence type="predicted"/>
<keyword evidence="2 4" id="KW-0479">Metal-binding</keyword>
<dbReference type="RefSeq" id="WP_237347298.1">
    <property type="nucleotide sequence ID" value="NZ_JABWGX010000032.1"/>
</dbReference>
<keyword evidence="1 4" id="KW-0349">Heme</keyword>
<dbReference type="EMBL" id="JAUSVY010000005">
    <property type="protein sequence ID" value="MDQ0505921.1"/>
    <property type="molecule type" value="Genomic_DNA"/>
</dbReference>
<organism evidence="6 7">
    <name type="scientific">Xanthobacter agilis</name>
    <dbReference type="NCBI Taxonomy" id="47492"/>
    <lineage>
        <taxon>Bacteria</taxon>
        <taxon>Pseudomonadati</taxon>
        <taxon>Pseudomonadota</taxon>
        <taxon>Alphaproteobacteria</taxon>
        <taxon>Hyphomicrobiales</taxon>
        <taxon>Xanthobacteraceae</taxon>
        <taxon>Xanthobacter</taxon>
    </lineage>
</organism>
<dbReference type="Pfam" id="PF21419">
    <property type="entry name" value="RoxA-like_Cyt-c"/>
    <property type="match status" value="1"/>
</dbReference>
<dbReference type="SUPFAM" id="SSF46626">
    <property type="entry name" value="Cytochrome c"/>
    <property type="match status" value="1"/>
</dbReference>
<keyword evidence="3 4" id="KW-0408">Iron</keyword>
<evidence type="ECO:0000313" key="6">
    <source>
        <dbReference type="EMBL" id="MDQ0505921.1"/>
    </source>
</evidence>
<dbReference type="Gene3D" id="1.10.760.10">
    <property type="entry name" value="Cytochrome c-like domain"/>
    <property type="match status" value="1"/>
</dbReference>